<dbReference type="InterPro" id="IPR006035">
    <property type="entry name" value="Ureohydrolase"/>
</dbReference>
<name>A0ABZ1W0A2_9ACTN</name>
<dbReference type="PROSITE" id="PS51409">
    <property type="entry name" value="ARGINASE_2"/>
    <property type="match status" value="1"/>
</dbReference>
<keyword evidence="3" id="KW-0464">Manganese</keyword>
<protein>
    <submittedName>
        <fullName evidence="5">Arginase family protein</fullName>
    </submittedName>
</protein>
<evidence type="ECO:0000256" key="2">
    <source>
        <dbReference type="ARBA" id="ARBA00022801"/>
    </source>
</evidence>
<keyword evidence="1" id="KW-0479">Metal-binding</keyword>
<evidence type="ECO:0000256" key="3">
    <source>
        <dbReference type="ARBA" id="ARBA00023211"/>
    </source>
</evidence>
<evidence type="ECO:0000256" key="1">
    <source>
        <dbReference type="ARBA" id="ARBA00022723"/>
    </source>
</evidence>
<reference evidence="5 6" key="1">
    <citation type="submission" date="2022-10" db="EMBL/GenBank/DDBJ databases">
        <title>The complete genomes of actinobacterial strains from the NBC collection.</title>
        <authorList>
            <person name="Joergensen T.S."/>
            <person name="Alvarez Arevalo M."/>
            <person name="Sterndorff E.B."/>
            <person name="Faurdal D."/>
            <person name="Vuksanovic O."/>
            <person name="Mourched A.-S."/>
            <person name="Charusanti P."/>
            <person name="Shaw S."/>
            <person name="Blin K."/>
            <person name="Weber T."/>
        </authorList>
    </citation>
    <scope>NUCLEOTIDE SEQUENCE [LARGE SCALE GENOMIC DNA]</scope>
    <source>
        <strain evidence="5 6">NBC_01247</strain>
    </source>
</reference>
<dbReference type="Gene3D" id="3.40.800.10">
    <property type="entry name" value="Ureohydrolase domain"/>
    <property type="match status" value="1"/>
</dbReference>
<sequence>MPRDLVLVGAPTSAGSYAPGQEAAPRVLRDLGLVDRLRAAGRQVRDAGDGPLQVWAPDPAHPRAQNLAAAVLAVRTVTEQVAAALEQDADVLLIGGNCTIALGVMDALLRHDPDAGLLYIDRHFDLNTPVSSIDGALDWMGLAHGLDLPGAAEQLAAAFHRRPLLTPEQLYLLGTDPAGSTAWEREQARLLSLRWVSGADLASAPDSPVAGALGALPPGALAVHIDVDVLDFTDAPLAESTDGRNSGPSLQAIAGVLDTACHDPRARVLSIGELNPARAAGRPEILPRFLASVADALRSTAPPA</sequence>
<dbReference type="Pfam" id="PF00491">
    <property type="entry name" value="Arginase"/>
    <property type="match status" value="1"/>
</dbReference>
<evidence type="ECO:0000313" key="6">
    <source>
        <dbReference type="Proteomes" id="UP001432014"/>
    </source>
</evidence>
<keyword evidence="2" id="KW-0378">Hydrolase</keyword>
<dbReference type="Proteomes" id="UP001432014">
    <property type="component" value="Chromosome"/>
</dbReference>
<comment type="similarity">
    <text evidence="4">Belongs to the arginase family.</text>
</comment>
<proteinExistence type="inferred from homology"/>
<dbReference type="EMBL" id="CP108482">
    <property type="protein sequence ID" value="WUS54231.1"/>
    <property type="molecule type" value="Genomic_DNA"/>
</dbReference>
<accession>A0ABZ1W0A2</accession>
<dbReference type="SUPFAM" id="SSF52768">
    <property type="entry name" value="Arginase/deacetylase"/>
    <property type="match status" value="1"/>
</dbReference>
<keyword evidence="6" id="KW-1185">Reference proteome</keyword>
<dbReference type="InterPro" id="IPR023696">
    <property type="entry name" value="Ureohydrolase_dom_sf"/>
</dbReference>
<organism evidence="5 6">
    <name type="scientific">Kitasatospora herbaricolor</name>
    <dbReference type="NCBI Taxonomy" id="68217"/>
    <lineage>
        <taxon>Bacteria</taxon>
        <taxon>Bacillati</taxon>
        <taxon>Actinomycetota</taxon>
        <taxon>Actinomycetes</taxon>
        <taxon>Kitasatosporales</taxon>
        <taxon>Streptomycetaceae</taxon>
        <taxon>Kitasatospora</taxon>
    </lineage>
</organism>
<gene>
    <name evidence="5" type="ORF">OG469_01160</name>
</gene>
<dbReference type="PANTHER" id="PTHR43782">
    <property type="entry name" value="ARGINASE"/>
    <property type="match status" value="1"/>
</dbReference>
<dbReference type="RefSeq" id="WP_329492846.1">
    <property type="nucleotide sequence ID" value="NZ_CP108460.1"/>
</dbReference>
<dbReference type="PANTHER" id="PTHR43782:SF3">
    <property type="entry name" value="ARGINASE"/>
    <property type="match status" value="1"/>
</dbReference>
<evidence type="ECO:0000313" key="5">
    <source>
        <dbReference type="EMBL" id="WUS54231.1"/>
    </source>
</evidence>
<evidence type="ECO:0000256" key="4">
    <source>
        <dbReference type="PROSITE-ProRule" id="PRU00742"/>
    </source>
</evidence>